<keyword evidence="4 9" id="KW-0813">Transport</keyword>
<evidence type="ECO:0000313" key="10">
    <source>
        <dbReference type="EMBL" id="QBZ38179.1"/>
    </source>
</evidence>
<dbReference type="InterPro" id="IPR000440">
    <property type="entry name" value="NADH_UbQ/plastoQ_OxRdtase_su3"/>
</dbReference>
<keyword evidence="9" id="KW-1278">Translocase</keyword>
<reference evidence="10" key="2">
    <citation type="journal article" date="2020" name="Genomics">
        <title>Contribution to the mitogenome diversity in Delphacinae: Phylogenetic and ecological implications.</title>
        <authorList>
            <person name="Huang Y.-X."/>
            <person name="Ren F.-J."/>
            <person name="Bartlett C.R."/>
            <person name="Wei Y.-S."/>
            <person name="Qin D.-Z."/>
        </authorList>
    </citation>
    <scope>NUCLEOTIDE SEQUENCE</scope>
</reference>
<dbReference type="Pfam" id="PF00507">
    <property type="entry name" value="Oxidored_q4"/>
    <property type="match status" value="1"/>
</dbReference>
<keyword evidence="9" id="KW-0679">Respiratory chain</keyword>
<feature type="transmembrane region" description="Helical" evidence="9">
    <location>
        <begin position="85"/>
        <end position="104"/>
    </location>
</feature>
<dbReference type="Gene3D" id="1.20.58.1610">
    <property type="entry name" value="NADH:ubiquinone/plastoquinone oxidoreductase, chain 3"/>
    <property type="match status" value="1"/>
</dbReference>
<dbReference type="AlphaFoldDB" id="A0A7S5DC32"/>
<evidence type="ECO:0000256" key="7">
    <source>
        <dbReference type="ARBA" id="ARBA00023136"/>
    </source>
</evidence>
<proteinExistence type="inferred from homology"/>
<evidence type="ECO:0000256" key="8">
    <source>
        <dbReference type="ARBA" id="ARBA00049551"/>
    </source>
</evidence>
<evidence type="ECO:0000256" key="3">
    <source>
        <dbReference type="ARBA" id="ARBA00021007"/>
    </source>
</evidence>
<reference evidence="10" key="1">
    <citation type="submission" date="2018-05" db="EMBL/GenBank/DDBJ databases">
        <authorList>
            <person name="Huang Y."/>
            <person name="Qin D."/>
        </authorList>
    </citation>
    <scope>NUCLEOTIDE SEQUENCE</scope>
</reference>
<keyword evidence="6 9" id="KW-1133">Transmembrane helix</keyword>
<dbReference type="EMBL" id="MH293468">
    <property type="protein sequence ID" value="QBZ38179.1"/>
    <property type="molecule type" value="Genomic_DNA"/>
</dbReference>
<name>A0A7S5DC32_9HEMI</name>
<dbReference type="GO" id="GO:0031966">
    <property type="term" value="C:mitochondrial membrane"/>
    <property type="evidence" value="ECO:0007669"/>
    <property type="project" value="UniProtKB-SubCell"/>
</dbReference>
<comment type="function">
    <text evidence="9">Core subunit of the mitochondrial membrane respiratory chain NADH dehydrogenase (Complex I) which catalyzes electron transfer from NADH through the respiratory chain, using ubiquinone as an electron acceptor. Essential for the catalytic activity of complex I.</text>
</comment>
<keyword evidence="7 9" id="KW-0472">Membrane</keyword>
<organism evidence="10">
    <name type="scientific">Sogata hakonensis</name>
    <dbReference type="NCBI Taxonomy" id="871477"/>
    <lineage>
        <taxon>Eukaryota</taxon>
        <taxon>Metazoa</taxon>
        <taxon>Ecdysozoa</taxon>
        <taxon>Arthropoda</taxon>
        <taxon>Hexapoda</taxon>
        <taxon>Insecta</taxon>
        <taxon>Pterygota</taxon>
        <taxon>Neoptera</taxon>
        <taxon>Paraneoptera</taxon>
        <taxon>Hemiptera</taxon>
        <taxon>Auchenorrhyncha</taxon>
        <taxon>Fulgoroidea</taxon>
        <taxon>Delphacidae</taxon>
        <taxon>Delphacinae</taxon>
        <taxon>Sogata</taxon>
    </lineage>
</organism>
<protein>
    <recommendedName>
        <fullName evidence="3 9">NADH-ubiquinone oxidoreductase chain 3</fullName>
        <ecNumber evidence="9">7.1.1.2</ecNumber>
    </recommendedName>
</protein>
<dbReference type="InterPro" id="IPR038430">
    <property type="entry name" value="NDAH_ubi_oxred_su3_sf"/>
</dbReference>
<dbReference type="GO" id="GO:0030964">
    <property type="term" value="C:NADH dehydrogenase complex"/>
    <property type="evidence" value="ECO:0007669"/>
    <property type="project" value="TreeGrafter"/>
</dbReference>
<comment type="catalytic activity">
    <reaction evidence="8 9">
        <text>a ubiquinone + NADH + 5 H(+)(in) = a ubiquinol + NAD(+) + 4 H(+)(out)</text>
        <dbReference type="Rhea" id="RHEA:29091"/>
        <dbReference type="Rhea" id="RHEA-COMP:9565"/>
        <dbReference type="Rhea" id="RHEA-COMP:9566"/>
        <dbReference type="ChEBI" id="CHEBI:15378"/>
        <dbReference type="ChEBI" id="CHEBI:16389"/>
        <dbReference type="ChEBI" id="CHEBI:17976"/>
        <dbReference type="ChEBI" id="CHEBI:57540"/>
        <dbReference type="ChEBI" id="CHEBI:57945"/>
        <dbReference type="EC" id="7.1.1.2"/>
    </reaction>
</comment>
<gene>
    <name evidence="10" type="primary">ND3</name>
</gene>
<evidence type="ECO:0000256" key="1">
    <source>
        <dbReference type="ARBA" id="ARBA00004370"/>
    </source>
</evidence>
<comment type="similarity">
    <text evidence="2 9">Belongs to the complex I subunit 3 family.</text>
</comment>
<feature type="transmembrane region" description="Helical" evidence="9">
    <location>
        <begin position="7"/>
        <end position="24"/>
    </location>
</feature>
<dbReference type="GO" id="GO:0008137">
    <property type="term" value="F:NADH dehydrogenase (ubiquinone) activity"/>
    <property type="evidence" value="ECO:0007669"/>
    <property type="project" value="UniProtKB-UniRule"/>
</dbReference>
<keyword evidence="5 9" id="KW-0812">Transmembrane</keyword>
<evidence type="ECO:0000256" key="4">
    <source>
        <dbReference type="ARBA" id="ARBA00022448"/>
    </source>
</evidence>
<sequence length="116" mass="13669">MKIIWSILLTLIILIIMMISSFLMSKKSILDINKTTQFECGFSKFSSPRLSFSVHFFFIAIIFLMFDIELAIMLPMTISMKMMNLNQWIFSSYLITMIITYGLYHEWINGAIEWSK</sequence>
<evidence type="ECO:0000256" key="5">
    <source>
        <dbReference type="ARBA" id="ARBA00022692"/>
    </source>
</evidence>
<geneLocation type="mitochondrion" evidence="10"/>
<feature type="transmembrane region" description="Helical" evidence="9">
    <location>
        <begin position="52"/>
        <end position="73"/>
    </location>
</feature>
<dbReference type="PANTHER" id="PTHR11058">
    <property type="entry name" value="NADH-UBIQUINONE OXIDOREDUCTASE CHAIN 3"/>
    <property type="match status" value="1"/>
</dbReference>
<keyword evidence="9" id="KW-0520">NAD</keyword>
<keyword evidence="9" id="KW-0830">Ubiquinone</keyword>
<accession>A0A7S5DC32</accession>
<dbReference type="PANTHER" id="PTHR11058:SF9">
    <property type="entry name" value="NADH-UBIQUINONE OXIDOREDUCTASE CHAIN 3"/>
    <property type="match status" value="1"/>
</dbReference>
<dbReference type="EC" id="7.1.1.2" evidence="9"/>
<evidence type="ECO:0000256" key="9">
    <source>
        <dbReference type="RuleBase" id="RU003640"/>
    </source>
</evidence>
<evidence type="ECO:0000256" key="6">
    <source>
        <dbReference type="ARBA" id="ARBA00022989"/>
    </source>
</evidence>
<comment type="subcellular location">
    <subcellularLocation>
        <location evidence="1">Membrane</location>
    </subcellularLocation>
    <subcellularLocation>
        <location evidence="9">Mitochondrion membrane</location>
        <topology evidence="9">Multi-pass membrane protein</topology>
    </subcellularLocation>
</comment>
<evidence type="ECO:0000256" key="2">
    <source>
        <dbReference type="ARBA" id="ARBA00008472"/>
    </source>
</evidence>
<keyword evidence="9" id="KW-0249">Electron transport</keyword>
<keyword evidence="9 10" id="KW-0496">Mitochondrion</keyword>